<organism evidence="1 2">
    <name type="scientific">Candidatus Acidiferrum panamense</name>
    <dbReference type="NCBI Taxonomy" id="2741543"/>
    <lineage>
        <taxon>Bacteria</taxon>
        <taxon>Pseudomonadati</taxon>
        <taxon>Acidobacteriota</taxon>
        <taxon>Terriglobia</taxon>
        <taxon>Candidatus Acidiferrales</taxon>
        <taxon>Candidatus Acidiferrum</taxon>
    </lineage>
</organism>
<comment type="caution">
    <text evidence="1">The sequence shown here is derived from an EMBL/GenBank/DDBJ whole genome shotgun (WGS) entry which is preliminary data.</text>
</comment>
<proteinExistence type="predicted"/>
<feature type="non-terminal residue" evidence="1">
    <location>
        <position position="1"/>
    </location>
</feature>
<name>A0A7V8NUL3_9BACT</name>
<dbReference type="InterPro" id="IPR017802">
    <property type="entry name" value="VWFA-rel_acidobac-type"/>
</dbReference>
<dbReference type="NCBIfam" id="TIGR03436">
    <property type="entry name" value="acidobact_VWFA"/>
    <property type="match status" value="1"/>
</dbReference>
<sequence length="119" mass="13492">ENDIKRLVREADTQLYAIGIFDPLGSRNRTPEELKGPSLLSEVTEMTGGRVFAVERIEDLPDIATKIGMELRNQYVLGYRPSNKAHDARWRKIKIKLRAPRGLPPLTVFAKTGYYAPSH</sequence>
<keyword evidence="2" id="KW-1185">Reference proteome</keyword>
<dbReference type="Proteomes" id="UP000567293">
    <property type="component" value="Unassembled WGS sequence"/>
</dbReference>
<gene>
    <name evidence="1" type="ORF">HRJ53_22815</name>
</gene>
<evidence type="ECO:0000313" key="1">
    <source>
        <dbReference type="EMBL" id="MBA0087828.1"/>
    </source>
</evidence>
<protein>
    <submittedName>
        <fullName evidence="1">VWA domain-containing protein</fullName>
    </submittedName>
</protein>
<dbReference type="AlphaFoldDB" id="A0A7V8NUL3"/>
<dbReference type="EMBL" id="JACDQQ010002207">
    <property type="protein sequence ID" value="MBA0087828.1"/>
    <property type="molecule type" value="Genomic_DNA"/>
</dbReference>
<evidence type="ECO:0000313" key="2">
    <source>
        <dbReference type="Proteomes" id="UP000567293"/>
    </source>
</evidence>
<accession>A0A7V8NUL3</accession>
<reference evidence="1" key="1">
    <citation type="submission" date="2020-06" db="EMBL/GenBank/DDBJ databases">
        <title>Legume-microbial interactions unlock mineral nutrients during tropical forest succession.</title>
        <authorList>
            <person name="Epihov D.Z."/>
        </authorList>
    </citation>
    <scope>NUCLEOTIDE SEQUENCE [LARGE SCALE GENOMIC DNA]</scope>
    <source>
        <strain evidence="1">Pan2503</strain>
    </source>
</reference>